<evidence type="ECO:0000313" key="2">
    <source>
        <dbReference type="EMBL" id="GGX98402.1"/>
    </source>
</evidence>
<organism evidence="2 3">
    <name type="scientific">Streptomyces minutiscleroticus</name>
    <dbReference type="NCBI Taxonomy" id="68238"/>
    <lineage>
        <taxon>Bacteria</taxon>
        <taxon>Bacillati</taxon>
        <taxon>Actinomycetota</taxon>
        <taxon>Actinomycetes</taxon>
        <taxon>Kitasatosporales</taxon>
        <taxon>Streptomycetaceae</taxon>
        <taxon>Streptomyces</taxon>
    </lineage>
</organism>
<comment type="caution">
    <text evidence="2">The sequence shown here is derived from an EMBL/GenBank/DDBJ whole genome shotgun (WGS) entry which is preliminary data.</text>
</comment>
<reference evidence="2" key="1">
    <citation type="journal article" date="2014" name="Int. J. Syst. Evol. Microbiol.">
        <title>Complete genome sequence of Corynebacterium casei LMG S-19264T (=DSM 44701T), isolated from a smear-ripened cheese.</title>
        <authorList>
            <consortium name="US DOE Joint Genome Institute (JGI-PGF)"/>
            <person name="Walter F."/>
            <person name="Albersmeier A."/>
            <person name="Kalinowski J."/>
            <person name="Ruckert C."/>
        </authorList>
    </citation>
    <scope>NUCLEOTIDE SEQUENCE</scope>
    <source>
        <strain evidence="2">JCM 4790</strain>
    </source>
</reference>
<keyword evidence="3" id="KW-1185">Reference proteome</keyword>
<dbReference type="Proteomes" id="UP000619244">
    <property type="component" value="Unassembled WGS sequence"/>
</dbReference>
<feature type="compositionally biased region" description="Polar residues" evidence="1">
    <location>
        <begin position="84"/>
        <end position="94"/>
    </location>
</feature>
<evidence type="ECO:0000256" key="1">
    <source>
        <dbReference type="SAM" id="MobiDB-lite"/>
    </source>
</evidence>
<name>A0A918NW19_9ACTN</name>
<dbReference type="EMBL" id="BMVU01000039">
    <property type="protein sequence ID" value="GGX98402.1"/>
    <property type="molecule type" value="Genomic_DNA"/>
</dbReference>
<feature type="compositionally biased region" description="Gly residues" evidence="1">
    <location>
        <begin position="23"/>
        <end position="33"/>
    </location>
</feature>
<evidence type="ECO:0000313" key="3">
    <source>
        <dbReference type="Proteomes" id="UP000619244"/>
    </source>
</evidence>
<feature type="compositionally biased region" description="Low complexity" evidence="1">
    <location>
        <begin position="46"/>
        <end position="56"/>
    </location>
</feature>
<protein>
    <submittedName>
        <fullName evidence="2">Uncharacterized protein</fullName>
    </submittedName>
</protein>
<reference evidence="2" key="2">
    <citation type="submission" date="2020-09" db="EMBL/GenBank/DDBJ databases">
        <authorList>
            <person name="Sun Q."/>
            <person name="Ohkuma M."/>
        </authorList>
    </citation>
    <scope>NUCLEOTIDE SEQUENCE</scope>
    <source>
        <strain evidence="2">JCM 4790</strain>
    </source>
</reference>
<feature type="compositionally biased region" description="Low complexity" evidence="1">
    <location>
        <begin position="9"/>
        <end position="22"/>
    </location>
</feature>
<feature type="region of interest" description="Disordered" evidence="1">
    <location>
        <begin position="1"/>
        <end position="101"/>
    </location>
</feature>
<dbReference type="AlphaFoldDB" id="A0A918NW19"/>
<proteinExistence type="predicted"/>
<gene>
    <name evidence="2" type="ORF">GCM10010358_60150</name>
</gene>
<sequence length="101" mass="10595">MTAPMDADGAAVTAAPGRPAAGPGAGRGPGGEPWAGRGPGRRARPVVRAPAPQAPARRARIRSLPSTTPVFRRPLIRRSPYPETPSNDPVSGTRTRWVLTR</sequence>
<accession>A0A918NW19</accession>